<evidence type="ECO:0000256" key="1">
    <source>
        <dbReference type="SAM" id="MobiDB-lite"/>
    </source>
</evidence>
<dbReference type="RefSeq" id="WP_110022054.1">
    <property type="nucleotide sequence ID" value="NZ_PDNZ01000001.1"/>
</dbReference>
<protein>
    <submittedName>
        <fullName evidence="2">Uncharacterized protein</fullName>
    </submittedName>
</protein>
<feature type="region of interest" description="Disordered" evidence="1">
    <location>
        <begin position="170"/>
        <end position="244"/>
    </location>
</feature>
<keyword evidence="3" id="KW-1185">Reference proteome</keyword>
<dbReference type="AlphaFoldDB" id="A0A317T903"/>
<dbReference type="OrthoDB" id="597143at2"/>
<feature type="compositionally biased region" description="Polar residues" evidence="1">
    <location>
        <begin position="197"/>
        <end position="232"/>
    </location>
</feature>
<sequence>MDLLDFLPFKNEFNKAYHGLTDNANQTSENPVFDELKVRRFARPLSQTTNFIVEKIEHWIGWDLRSKKTSVGGMTMIRAEVSSFALLGTKIAVTFGLTEEIDRNGQPITTINSKAETEIASKGDLGESRRVIRMMLSALDFEFRKALVRDDEYLFRSLDPKGQILNFQEQFDKNDTQNKPAEKKKKTAKQAIPFKASSKSNGTSEKNSPPQQPETSTNPVATSEKSSPGNKPSRSKVKVITLKK</sequence>
<proteinExistence type="predicted"/>
<organism evidence="2 3">
    <name type="scientific">Prosthecochloris marina</name>
    <dbReference type="NCBI Taxonomy" id="2017681"/>
    <lineage>
        <taxon>Bacteria</taxon>
        <taxon>Pseudomonadati</taxon>
        <taxon>Chlorobiota</taxon>
        <taxon>Chlorobiia</taxon>
        <taxon>Chlorobiales</taxon>
        <taxon>Chlorobiaceae</taxon>
        <taxon>Prosthecochloris</taxon>
    </lineage>
</organism>
<gene>
    <name evidence="2" type="ORF">CR164_01025</name>
</gene>
<name>A0A317T903_9CHLB</name>
<reference evidence="3" key="1">
    <citation type="submission" date="2017-10" db="EMBL/GenBank/DDBJ databases">
        <authorList>
            <person name="Gaisin V.A."/>
            <person name="Rysina M.S."/>
            <person name="Grouzdev D.S."/>
        </authorList>
    </citation>
    <scope>NUCLEOTIDE SEQUENCE [LARGE SCALE GENOMIC DNA]</scope>
    <source>
        <strain evidence="3">V1</strain>
    </source>
</reference>
<evidence type="ECO:0000313" key="2">
    <source>
        <dbReference type="EMBL" id="PWW83172.1"/>
    </source>
</evidence>
<dbReference type="EMBL" id="PDNZ01000001">
    <property type="protein sequence ID" value="PWW83172.1"/>
    <property type="molecule type" value="Genomic_DNA"/>
</dbReference>
<dbReference type="Proteomes" id="UP000246278">
    <property type="component" value="Unassembled WGS sequence"/>
</dbReference>
<accession>A0A317T903</accession>
<evidence type="ECO:0000313" key="3">
    <source>
        <dbReference type="Proteomes" id="UP000246278"/>
    </source>
</evidence>
<comment type="caution">
    <text evidence="2">The sequence shown here is derived from an EMBL/GenBank/DDBJ whole genome shotgun (WGS) entry which is preliminary data.</text>
</comment>
<feature type="compositionally biased region" description="Basic residues" evidence="1">
    <location>
        <begin position="233"/>
        <end position="244"/>
    </location>
</feature>